<feature type="compositionally biased region" description="Basic and acidic residues" evidence="1">
    <location>
        <begin position="24"/>
        <end position="36"/>
    </location>
</feature>
<evidence type="ECO:0000313" key="3">
    <source>
        <dbReference type="Proteomes" id="UP000226031"/>
    </source>
</evidence>
<keyword evidence="3" id="KW-1185">Reference proteome</keyword>
<gene>
    <name evidence="2" type="ORF">GX50_04319</name>
</gene>
<protein>
    <submittedName>
        <fullName evidence="2">Uncharacterized protein</fullName>
    </submittedName>
</protein>
<name>A0A2B7ZFZ7_9EURO</name>
<dbReference type="AlphaFoldDB" id="A0A2B7ZFZ7"/>
<comment type="caution">
    <text evidence="2">The sequence shown here is derived from an EMBL/GenBank/DDBJ whole genome shotgun (WGS) entry which is preliminary data.</text>
</comment>
<proteinExistence type="predicted"/>
<evidence type="ECO:0000313" key="2">
    <source>
        <dbReference type="EMBL" id="PGH32906.1"/>
    </source>
</evidence>
<accession>A0A2B7ZFZ7</accession>
<dbReference type="EMBL" id="PDND01000078">
    <property type="protein sequence ID" value="PGH32906.1"/>
    <property type="molecule type" value="Genomic_DNA"/>
</dbReference>
<organism evidence="2 3">
    <name type="scientific">[Emmonsia] crescens</name>
    <dbReference type="NCBI Taxonomy" id="73230"/>
    <lineage>
        <taxon>Eukaryota</taxon>
        <taxon>Fungi</taxon>
        <taxon>Dikarya</taxon>
        <taxon>Ascomycota</taxon>
        <taxon>Pezizomycotina</taxon>
        <taxon>Eurotiomycetes</taxon>
        <taxon>Eurotiomycetidae</taxon>
        <taxon>Onygenales</taxon>
        <taxon>Ajellomycetaceae</taxon>
        <taxon>Emergomyces</taxon>
    </lineage>
</organism>
<reference evidence="2 3" key="1">
    <citation type="submission" date="2017-10" db="EMBL/GenBank/DDBJ databases">
        <title>Comparative genomics in systemic dimorphic fungi from Ajellomycetaceae.</title>
        <authorList>
            <person name="Munoz J.F."/>
            <person name="Mcewen J.G."/>
            <person name="Clay O.K."/>
            <person name="Cuomo C.A."/>
        </authorList>
    </citation>
    <scope>NUCLEOTIDE SEQUENCE [LARGE SCALE GENOMIC DNA]</scope>
    <source>
        <strain evidence="2 3">UAMH4076</strain>
    </source>
</reference>
<evidence type="ECO:0000256" key="1">
    <source>
        <dbReference type="SAM" id="MobiDB-lite"/>
    </source>
</evidence>
<sequence length="70" mass="7973">MDSDSRPDTPPATAKTCALTPSQREPKRAADRKTHRQLREKMNSYIAHLERLLDTAATSDTTTNAEHYRF</sequence>
<dbReference type="Proteomes" id="UP000226031">
    <property type="component" value="Unassembled WGS sequence"/>
</dbReference>
<feature type="region of interest" description="Disordered" evidence="1">
    <location>
        <begin position="1"/>
        <end position="36"/>
    </location>
</feature>